<reference evidence="2 3" key="1">
    <citation type="submission" date="2020-10" db="EMBL/GenBank/DDBJ databases">
        <title>Wide distribution of Phycisphaera-like planctomycetes from WD2101 soil group in peatlands and genome analysis of the first cultivated representative.</title>
        <authorList>
            <person name="Dedysh S.N."/>
            <person name="Beletsky A.V."/>
            <person name="Ivanova A."/>
            <person name="Kulichevskaya I.S."/>
            <person name="Suzina N.E."/>
            <person name="Philippov D.A."/>
            <person name="Rakitin A.L."/>
            <person name="Mardanov A.V."/>
            <person name="Ravin N.V."/>
        </authorList>
    </citation>
    <scope>NUCLEOTIDE SEQUENCE [LARGE SCALE GENOMIC DNA]</scope>
    <source>
        <strain evidence="2 3">M1803</strain>
    </source>
</reference>
<dbReference type="Gene3D" id="1.20.120.450">
    <property type="entry name" value="dinb family like domain"/>
    <property type="match status" value="1"/>
</dbReference>
<dbReference type="Proteomes" id="UP000593765">
    <property type="component" value="Chromosome"/>
</dbReference>
<dbReference type="SUPFAM" id="SSF109854">
    <property type="entry name" value="DinB/YfiT-like putative metalloenzymes"/>
    <property type="match status" value="1"/>
</dbReference>
<feature type="domain" description="DinB-like" evidence="1">
    <location>
        <begin position="20"/>
        <end position="150"/>
    </location>
</feature>
<dbReference type="Pfam" id="PF12867">
    <property type="entry name" value="DinB_2"/>
    <property type="match status" value="1"/>
</dbReference>
<evidence type="ECO:0000313" key="3">
    <source>
        <dbReference type="Proteomes" id="UP000593765"/>
    </source>
</evidence>
<evidence type="ECO:0000259" key="1">
    <source>
        <dbReference type="Pfam" id="PF12867"/>
    </source>
</evidence>
<dbReference type="RefSeq" id="WP_206290706.1">
    <property type="nucleotide sequence ID" value="NZ_CP063458.1"/>
</dbReference>
<sequence>MPTSIDVLVNTLTGAKGLVMGYCQDLGPAEYLHRPTPESNCVAWLLGHLVLTDRRIMTMVLGASDLPALPDGFEKRFSRDAGCPQASDFGDTSILLPLFAQTRDLLIARVRSTDPADFDKPLAFKHPRFDTPWGAVNFMGLHAAMHAGQITIIRRSLGRPPLV</sequence>
<proteinExistence type="predicted"/>
<dbReference type="AlphaFoldDB" id="A0A7M2WQP7"/>
<name>A0A7M2WQP7_9BACT</name>
<evidence type="ECO:0000313" key="2">
    <source>
        <dbReference type="EMBL" id="QOV87796.1"/>
    </source>
</evidence>
<dbReference type="KEGG" id="hbs:IPV69_16070"/>
<gene>
    <name evidence="2" type="ORF">IPV69_16070</name>
</gene>
<accession>A0A7M2WQP7</accession>
<organism evidence="2 3">
    <name type="scientific">Humisphaera borealis</name>
    <dbReference type="NCBI Taxonomy" id="2807512"/>
    <lineage>
        <taxon>Bacteria</taxon>
        <taxon>Pseudomonadati</taxon>
        <taxon>Planctomycetota</taxon>
        <taxon>Phycisphaerae</taxon>
        <taxon>Tepidisphaerales</taxon>
        <taxon>Tepidisphaeraceae</taxon>
        <taxon>Humisphaera</taxon>
    </lineage>
</organism>
<dbReference type="EMBL" id="CP063458">
    <property type="protein sequence ID" value="QOV87796.1"/>
    <property type="molecule type" value="Genomic_DNA"/>
</dbReference>
<protein>
    <submittedName>
        <fullName evidence="2">DinB family protein</fullName>
    </submittedName>
</protein>
<dbReference type="InterPro" id="IPR034660">
    <property type="entry name" value="DinB/YfiT-like"/>
</dbReference>
<dbReference type="InterPro" id="IPR024775">
    <property type="entry name" value="DinB-like"/>
</dbReference>
<keyword evidence="3" id="KW-1185">Reference proteome</keyword>